<dbReference type="OrthoDB" id="3052689at2759"/>
<name>A8PU00_MALGO</name>
<dbReference type="PANTHER" id="PTHR11226:SF0">
    <property type="entry name" value="UDP-GLUCOSE:GLYCOPROTEIN GLUCOSYLTRANSFERASE"/>
    <property type="match status" value="1"/>
</dbReference>
<dbReference type="GO" id="GO:0003980">
    <property type="term" value="F:UDP-glucose:glycoprotein glucosyltransferase activity"/>
    <property type="evidence" value="ECO:0007669"/>
    <property type="project" value="InterPro"/>
</dbReference>
<dbReference type="AlphaFoldDB" id="A8PU00"/>
<dbReference type="RefSeq" id="XP_001732730.1">
    <property type="nucleotide sequence ID" value="XM_001732678.1"/>
</dbReference>
<dbReference type="GO" id="GO:0036503">
    <property type="term" value="P:ERAD pathway"/>
    <property type="evidence" value="ECO:0007669"/>
    <property type="project" value="TreeGrafter"/>
</dbReference>
<sequence length="137" mass="16055">MLRGRPYHISALYVVDLKRFRYVAAGNILRQHYHRLTADKNSLANLDQDLPNNLQYVLPIHTLDKTWLWCETWCSYDWLPQAKTIDLCSNPKTKEPKLDRARRQIPEWTELDNEVAAFAQSLRSRESSSSSTVHDEL</sequence>
<dbReference type="GO" id="GO:0018279">
    <property type="term" value="P:protein N-linked glycosylation via asparagine"/>
    <property type="evidence" value="ECO:0007669"/>
    <property type="project" value="TreeGrafter"/>
</dbReference>
<dbReference type="Gene3D" id="3.90.550.10">
    <property type="entry name" value="Spore Coat Polysaccharide Biosynthesis Protein SpsA, Chain A"/>
    <property type="match status" value="1"/>
</dbReference>
<reference evidence="3 4" key="1">
    <citation type="journal article" date="2007" name="Proc. Natl. Acad. Sci. U.S.A.">
        <title>Dandruff-associated Malassezia genomes reveal convergent and divergent virulence traits shared with plant and human fungal pathogens.</title>
        <authorList>
            <person name="Xu J."/>
            <person name="Saunders C.W."/>
            <person name="Hu P."/>
            <person name="Grant R.A."/>
            <person name="Boekhout T."/>
            <person name="Kuramae E.E."/>
            <person name="Kronstad J.W."/>
            <person name="Deangelis Y.M."/>
            <person name="Reeder N.L."/>
            <person name="Johnstone K.R."/>
            <person name="Leland M."/>
            <person name="Fieno A.M."/>
            <person name="Begley W.M."/>
            <person name="Sun Y."/>
            <person name="Lacey M.P."/>
            <person name="Chaudhary T."/>
            <person name="Keough T."/>
            <person name="Chu L."/>
            <person name="Sears R."/>
            <person name="Yuan B."/>
            <person name="Dawson T.L.Jr."/>
        </authorList>
    </citation>
    <scope>NUCLEOTIDE SEQUENCE [LARGE SCALE GENOMIC DNA]</scope>
    <source>
        <strain evidence="4">ATCC MYA-4612 / CBS 7966</strain>
    </source>
</reference>
<dbReference type="OMA" id="HIRWELP"/>
<comment type="caution">
    <text evidence="3">The sequence shown here is derived from an EMBL/GenBank/DDBJ whole genome shotgun (WGS) entry which is preliminary data.</text>
</comment>
<dbReference type="PANTHER" id="PTHR11226">
    <property type="entry name" value="UDP-GLUCOSE GLYCOPROTEIN:GLUCOSYLTRANSFERASE"/>
    <property type="match status" value="1"/>
</dbReference>
<protein>
    <recommendedName>
        <fullName evidence="2">Glucosyltransferase 24 catalytic domain-containing protein</fullName>
    </recommendedName>
</protein>
<dbReference type="GO" id="GO:0051082">
    <property type="term" value="F:unfolded protein binding"/>
    <property type="evidence" value="ECO:0007669"/>
    <property type="project" value="TreeGrafter"/>
</dbReference>
<dbReference type="GeneID" id="5857036"/>
<dbReference type="InterPro" id="IPR040497">
    <property type="entry name" value="Glyco_transf_24"/>
</dbReference>
<dbReference type="GO" id="GO:0005783">
    <property type="term" value="C:endoplasmic reticulum"/>
    <property type="evidence" value="ECO:0007669"/>
    <property type="project" value="TreeGrafter"/>
</dbReference>
<keyword evidence="4" id="KW-1185">Reference proteome</keyword>
<dbReference type="KEGG" id="mgl:MGL_0505"/>
<evidence type="ECO:0000259" key="2">
    <source>
        <dbReference type="Pfam" id="PF18404"/>
    </source>
</evidence>
<organism evidence="3 4">
    <name type="scientific">Malassezia globosa (strain ATCC MYA-4612 / CBS 7966)</name>
    <name type="common">Dandruff-associated fungus</name>
    <dbReference type="NCBI Taxonomy" id="425265"/>
    <lineage>
        <taxon>Eukaryota</taxon>
        <taxon>Fungi</taxon>
        <taxon>Dikarya</taxon>
        <taxon>Basidiomycota</taxon>
        <taxon>Ustilaginomycotina</taxon>
        <taxon>Malasseziomycetes</taxon>
        <taxon>Malasseziales</taxon>
        <taxon>Malasseziaceae</taxon>
        <taxon>Malassezia</taxon>
    </lineage>
</organism>
<dbReference type="Pfam" id="PF18404">
    <property type="entry name" value="Glyco_transf_24"/>
    <property type="match status" value="1"/>
</dbReference>
<dbReference type="InterPro" id="IPR029044">
    <property type="entry name" value="Nucleotide-diphossugar_trans"/>
</dbReference>
<feature type="domain" description="Glucosyltransferase 24 catalytic" evidence="2">
    <location>
        <begin position="1"/>
        <end position="117"/>
    </location>
</feature>
<evidence type="ECO:0000313" key="4">
    <source>
        <dbReference type="Proteomes" id="UP000008837"/>
    </source>
</evidence>
<dbReference type="EMBL" id="AAYY01000001">
    <property type="protein sequence ID" value="EDP45516.1"/>
    <property type="molecule type" value="Genomic_DNA"/>
</dbReference>
<evidence type="ECO:0000256" key="1">
    <source>
        <dbReference type="ARBA" id="ARBA00001913"/>
    </source>
</evidence>
<gene>
    <name evidence="3" type="ORF">MGL_0505</name>
</gene>
<dbReference type="VEuPathDB" id="FungiDB:MGL_0505"/>
<dbReference type="SUPFAM" id="SSF53448">
    <property type="entry name" value="Nucleotide-diphospho-sugar transferases"/>
    <property type="match status" value="1"/>
</dbReference>
<dbReference type="InterPro" id="IPR009448">
    <property type="entry name" value="UDP-g_GGtrans"/>
</dbReference>
<proteinExistence type="predicted"/>
<dbReference type="STRING" id="425265.A8PU00"/>
<accession>A8PU00</accession>
<dbReference type="Proteomes" id="UP000008837">
    <property type="component" value="Unassembled WGS sequence"/>
</dbReference>
<evidence type="ECO:0000313" key="3">
    <source>
        <dbReference type="EMBL" id="EDP45516.1"/>
    </source>
</evidence>
<dbReference type="InParanoid" id="A8PU00"/>
<comment type="cofactor">
    <cofactor evidence="1">
        <name>Ca(2+)</name>
        <dbReference type="ChEBI" id="CHEBI:29108"/>
    </cofactor>
</comment>